<sequence length="242" mass="27905">MSAKLAPAEFGFKTDAELEKMLLSRSILLPWVQFRDQNHQSLRSPTSPRLQTIIDNASPQHSLIMAALQITAASIYDWPEESELAKWTIETHFECVVYKICKRLARPNEPFQKAFFGAWPRRDTKAYDMRVGKVVSVMRLVVWLIQCYIASYNHREPFQLVRQIEHLYPSANLENSPIFWIRRQAELGKASRKDLLVIVAQLLSEVATKPELIDSIMKLEATKQTQPRPTVDLTTIKKDPKT</sequence>
<protein>
    <submittedName>
        <fullName evidence="1 3">Uncharacterized protein</fullName>
    </submittedName>
</protein>
<dbReference type="RefSeq" id="XP_033580725.1">
    <property type="nucleotide sequence ID" value="XM_033725070.1"/>
</dbReference>
<dbReference type="EMBL" id="MU003695">
    <property type="protein sequence ID" value="KAF2813761.1"/>
    <property type="molecule type" value="Genomic_DNA"/>
</dbReference>
<evidence type="ECO:0000313" key="1">
    <source>
        <dbReference type="EMBL" id="KAF2813761.1"/>
    </source>
</evidence>
<keyword evidence="2" id="KW-1185">Reference proteome</keyword>
<reference evidence="3" key="2">
    <citation type="submission" date="2020-04" db="EMBL/GenBank/DDBJ databases">
        <authorList>
            <consortium name="NCBI Genome Project"/>
        </authorList>
    </citation>
    <scope>NUCLEOTIDE SEQUENCE</scope>
    <source>
        <strain evidence="3">CBS 304.34</strain>
    </source>
</reference>
<gene>
    <name evidence="1 3" type="ORF">BDZ99DRAFT_516409</name>
</gene>
<name>A0A6A6YY57_9PEZI</name>
<reference evidence="3" key="3">
    <citation type="submission" date="2025-04" db="UniProtKB">
        <authorList>
            <consortium name="RefSeq"/>
        </authorList>
    </citation>
    <scope>IDENTIFICATION</scope>
    <source>
        <strain evidence="3">CBS 304.34</strain>
    </source>
</reference>
<dbReference type="OrthoDB" id="3748652at2759"/>
<evidence type="ECO:0000313" key="3">
    <source>
        <dbReference type="RefSeq" id="XP_033580725.1"/>
    </source>
</evidence>
<proteinExistence type="predicted"/>
<organism evidence="1">
    <name type="scientific">Mytilinidion resinicola</name>
    <dbReference type="NCBI Taxonomy" id="574789"/>
    <lineage>
        <taxon>Eukaryota</taxon>
        <taxon>Fungi</taxon>
        <taxon>Dikarya</taxon>
        <taxon>Ascomycota</taxon>
        <taxon>Pezizomycotina</taxon>
        <taxon>Dothideomycetes</taxon>
        <taxon>Pleosporomycetidae</taxon>
        <taxon>Mytilinidiales</taxon>
        <taxon>Mytilinidiaceae</taxon>
        <taxon>Mytilinidion</taxon>
    </lineage>
</organism>
<dbReference type="AlphaFoldDB" id="A0A6A6YY57"/>
<evidence type="ECO:0000313" key="2">
    <source>
        <dbReference type="Proteomes" id="UP000504636"/>
    </source>
</evidence>
<dbReference type="Proteomes" id="UP000504636">
    <property type="component" value="Unplaced"/>
</dbReference>
<reference evidence="1 3" key="1">
    <citation type="journal article" date="2020" name="Stud. Mycol.">
        <title>101 Dothideomycetes genomes: a test case for predicting lifestyles and emergence of pathogens.</title>
        <authorList>
            <person name="Haridas S."/>
            <person name="Albert R."/>
            <person name="Binder M."/>
            <person name="Bloem J."/>
            <person name="Labutti K."/>
            <person name="Salamov A."/>
            <person name="Andreopoulos B."/>
            <person name="Baker S."/>
            <person name="Barry K."/>
            <person name="Bills G."/>
            <person name="Bluhm B."/>
            <person name="Cannon C."/>
            <person name="Castanera R."/>
            <person name="Culley D."/>
            <person name="Daum C."/>
            <person name="Ezra D."/>
            <person name="Gonzalez J."/>
            <person name="Henrissat B."/>
            <person name="Kuo A."/>
            <person name="Liang C."/>
            <person name="Lipzen A."/>
            <person name="Lutzoni F."/>
            <person name="Magnuson J."/>
            <person name="Mondo S."/>
            <person name="Nolan M."/>
            <person name="Ohm R."/>
            <person name="Pangilinan J."/>
            <person name="Park H.-J."/>
            <person name="Ramirez L."/>
            <person name="Alfaro M."/>
            <person name="Sun H."/>
            <person name="Tritt A."/>
            <person name="Yoshinaga Y."/>
            <person name="Zwiers L.-H."/>
            <person name="Turgeon B."/>
            <person name="Goodwin S."/>
            <person name="Spatafora J."/>
            <person name="Crous P."/>
            <person name="Grigoriev I."/>
        </authorList>
    </citation>
    <scope>NUCLEOTIDE SEQUENCE</scope>
    <source>
        <strain evidence="1 3">CBS 304.34</strain>
    </source>
</reference>
<dbReference type="GeneID" id="54465963"/>
<accession>A0A6A6YY57</accession>